<feature type="domain" description="DUF1653" evidence="1">
    <location>
        <begin position="40"/>
        <end position="92"/>
    </location>
</feature>
<name>A0A4Q7S2W0_9BURK</name>
<gene>
    <name evidence="2" type="ORF">EV147_2427</name>
</gene>
<dbReference type="Gene3D" id="2.30.30.320">
    <property type="entry name" value="DUF1653-like domain"/>
    <property type="match status" value="1"/>
</dbReference>
<dbReference type="EMBL" id="SGXM01000002">
    <property type="protein sequence ID" value="RZT39232.1"/>
    <property type="molecule type" value="Genomic_DNA"/>
</dbReference>
<dbReference type="OrthoDB" id="371169at2"/>
<accession>A0A4Q7S2W0</accession>
<organism evidence="2 3">
    <name type="scientific">Cupriavidus agavae</name>
    <dbReference type="NCBI Taxonomy" id="1001822"/>
    <lineage>
        <taxon>Bacteria</taxon>
        <taxon>Pseudomonadati</taxon>
        <taxon>Pseudomonadota</taxon>
        <taxon>Betaproteobacteria</taxon>
        <taxon>Burkholderiales</taxon>
        <taxon>Burkholderiaceae</taxon>
        <taxon>Cupriavidus</taxon>
    </lineage>
</organism>
<dbReference type="InterPro" id="IPR023387">
    <property type="entry name" value="DUF1653-like_dom"/>
</dbReference>
<dbReference type="AlphaFoldDB" id="A0A4Q7S2W0"/>
<dbReference type="Proteomes" id="UP000291078">
    <property type="component" value="Unassembled WGS sequence"/>
</dbReference>
<evidence type="ECO:0000313" key="2">
    <source>
        <dbReference type="EMBL" id="RZT39232.1"/>
    </source>
</evidence>
<sequence length="100" mass="11552">MQQPTLAAIRDAFDLVTAFTQQTEPQYKVTTEAEALQLATHRHYKGGLYRRLFESKHSETGDVLTVYVHLWPHETGGWARPAEMFHGRLEDERLRFVPLG</sequence>
<keyword evidence="3" id="KW-1185">Reference proteome</keyword>
<comment type="caution">
    <text evidence="2">The sequence shown here is derived from an EMBL/GenBank/DDBJ whole genome shotgun (WGS) entry which is preliminary data.</text>
</comment>
<reference evidence="2 3" key="1">
    <citation type="journal article" date="2015" name="Stand. Genomic Sci.">
        <title>Genomic Encyclopedia of Bacterial and Archaeal Type Strains, Phase III: the genomes of soil and plant-associated and newly described type strains.</title>
        <authorList>
            <person name="Whitman W.B."/>
            <person name="Woyke T."/>
            <person name="Klenk H.P."/>
            <person name="Zhou Y."/>
            <person name="Lilburn T.G."/>
            <person name="Beck B.J."/>
            <person name="De Vos P."/>
            <person name="Vandamme P."/>
            <person name="Eisen J.A."/>
            <person name="Garrity G."/>
            <person name="Hugenholtz P."/>
            <person name="Kyrpides N.C."/>
        </authorList>
    </citation>
    <scope>NUCLEOTIDE SEQUENCE [LARGE SCALE GENOMIC DNA]</scope>
    <source>
        <strain evidence="2 3">ASC-9842</strain>
    </source>
</reference>
<protein>
    <submittedName>
        <fullName evidence="2">Uncharacterized protein DUF1653</fullName>
    </submittedName>
</protein>
<proteinExistence type="predicted"/>
<evidence type="ECO:0000313" key="3">
    <source>
        <dbReference type="Proteomes" id="UP000291078"/>
    </source>
</evidence>
<dbReference type="Pfam" id="PF07866">
    <property type="entry name" value="DUF1653"/>
    <property type="match status" value="1"/>
</dbReference>
<evidence type="ECO:0000259" key="1">
    <source>
        <dbReference type="Pfam" id="PF07866"/>
    </source>
</evidence>
<dbReference type="InterPro" id="IPR037135">
    <property type="entry name" value="DUF1653-like_dom_sf"/>
</dbReference>